<evidence type="ECO:0000313" key="1">
    <source>
        <dbReference type="EMBL" id="SBV93478.1"/>
    </source>
</evidence>
<gene>
    <name evidence="1" type="ORF">KL86DPRO_10539</name>
</gene>
<dbReference type="Gene3D" id="3.90.550.10">
    <property type="entry name" value="Spore Coat Polysaccharide Biosynthesis Protein SpsA, Chain A"/>
    <property type="match status" value="1"/>
</dbReference>
<dbReference type="AlphaFoldDB" id="A0A212J1Z9"/>
<dbReference type="EMBL" id="FLUQ01000001">
    <property type="protein sequence ID" value="SBV93478.1"/>
    <property type="molecule type" value="Genomic_DNA"/>
</dbReference>
<name>A0A212J1Z9_9DELT</name>
<dbReference type="InterPro" id="IPR029044">
    <property type="entry name" value="Nucleotide-diphossugar_trans"/>
</dbReference>
<dbReference type="SUPFAM" id="SSF53448">
    <property type="entry name" value="Nucleotide-diphospho-sugar transferases"/>
    <property type="match status" value="1"/>
</dbReference>
<protein>
    <recommendedName>
        <fullName evidence="2">Glycosyltransferase</fullName>
    </recommendedName>
</protein>
<evidence type="ECO:0008006" key="2">
    <source>
        <dbReference type="Google" id="ProtNLM"/>
    </source>
</evidence>
<proteinExistence type="predicted"/>
<organism evidence="1">
    <name type="scientific">uncultured delta proteobacterium</name>
    <dbReference type="NCBI Taxonomy" id="34034"/>
    <lineage>
        <taxon>Bacteria</taxon>
        <taxon>Deltaproteobacteria</taxon>
        <taxon>environmental samples</taxon>
    </lineage>
</organism>
<reference evidence="1" key="1">
    <citation type="submission" date="2016-04" db="EMBL/GenBank/DDBJ databases">
        <authorList>
            <person name="Evans L.H."/>
            <person name="Alamgir A."/>
            <person name="Owens N."/>
            <person name="Weber N.D."/>
            <person name="Virtaneva K."/>
            <person name="Barbian K."/>
            <person name="Babar A."/>
            <person name="Rosenke K."/>
        </authorList>
    </citation>
    <scope>NUCLEOTIDE SEQUENCE</scope>
    <source>
        <strain evidence="1">86</strain>
    </source>
</reference>
<accession>A0A212J1Z9</accession>
<sequence length="239" mass="26558">MRLAVCILHYGNAEMTGKIHRQFAAGDPGHGDDIYVLDNNSPSPYPGAFLRLPENLFWGGALEYAVTAFAAMGYTHLWFCNNDVFFLSDPPYLSRAAQRLRWLEKKGRVGLYSPAATANPYHRQMVRVPGAECTRVRYIDGIAPIISLECVNDVGGLDLGENRFGYGVDVWLSHRAAQAGWNVWVDHTIVLRHKYHETAKDAPGFLNAAGLAEKAYLDARLGPDWRGALATLQEPLETL</sequence>